<dbReference type="STRING" id="1469948.GCA_000732725_01153"/>
<dbReference type="CDD" id="cd06261">
    <property type="entry name" value="TM_PBP2"/>
    <property type="match status" value="1"/>
</dbReference>
<evidence type="ECO:0000256" key="3">
    <source>
        <dbReference type="ARBA" id="ARBA00022475"/>
    </source>
</evidence>
<comment type="caution">
    <text evidence="9">The sequence shown here is derived from an EMBL/GenBank/DDBJ whole genome shotgun (WGS) entry which is preliminary data.</text>
</comment>
<evidence type="ECO:0000256" key="1">
    <source>
        <dbReference type="ARBA" id="ARBA00004651"/>
    </source>
</evidence>
<dbReference type="InterPro" id="IPR051393">
    <property type="entry name" value="ABC_transporter_permease"/>
</dbReference>
<keyword evidence="10" id="KW-1185">Reference proteome</keyword>
<dbReference type="AlphaFoldDB" id="A0A4R1QQG4"/>
<evidence type="ECO:0000256" key="6">
    <source>
        <dbReference type="ARBA" id="ARBA00023136"/>
    </source>
</evidence>
<feature type="transmembrane region" description="Helical" evidence="7">
    <location>
        <begin position="214"/>
        <end position="239"/>
    </location>
</feature>
<feature type="transmembrane region" description="Helical" evidence="7">
    <location>
        <begin position="122"/>
        <end position="142"/>
    </location>
</feature>
<dbReference type="InterPro" id="IPR000515">
    <property type="entry name" value="MetI-like"/>
</dbReference>
<keyword evidence="6 7" id="KW-0472">Membrane</keyword>
<evidence type="ECO:0000256" key="7">
    <source>
        <dbReference type="RuleBase" id="RU363032"/>
    </source>
</evidence>
<dbReference type="Pfam" id="PF00528">
    <property type="entry name" value="BPD_transp_1"/>
    <property type="match status" value="1"/>
</dbReference>
<dbReference type="PANTHER" id="PTHR30193:SF37">
    <property type="entry name" value="INNER MEMBRANE ABC TRANSPORTER PERMEASE PROTEIN YCJO"/>
    <property type="match status" value="1"/>
</dbReference>
<gene>
    <name evidence="9" type="ORF">EDD76_11457</name>
</gene>
<feature type="transmembrane region" description="Helical" evidence="7">
    <location>
        <begin position="91"/>
        <end position="110"/>
    </location>
</feature>
<keyword evidence="2 7" id="KW-0813">Transport</keyword>
<dbReference type="InterPro" id="IPR035906">
    <property type="entry name" value="MetI-like_sf"/>
</dbReference>
<dbReference type="Proteomes" id="UP000295718">
    <property type="component" value="Unassembled WGS sequence"/>
</dbReference>
<feature type="transmembrane region" description="Helical" evidence="7">
    <location>
        <begin position="29"/>
        <end position="55"/>
    </location>
</feature>
<comment type="similarity">
    <text evidence="7">Belongs to the binding-protein-dependent transport system permease family.</text>
</comment>
<dbReference type="SUPFAM" id="SSF161098">
    <property type="entry name" value="MetI-like"/>
    <property type="match status" value="1"/>
</dbReference>
<name>A0A4R1QQG4_9FIRM</name>
<keyword evidence="3" id="KW-1003">Cell membrane</keyword>
<dbReference type="GO" id="GO:0005886">
    <property type="term" value="C:plasma membrane"/>
    <property type="evidence" value="ECO:0007669"/>
    <property type="project" value="UniProtKB-SubCell"/>
</dbReference>
<feature type="transmembrane region" description="Helical" evidence="7">
    <location>
        <begin position="168"/>
        <end position="193"/>
    </location>
</feature>
<comment type="subcellular location">
    <subcellularLocation>
        <location evidence="1 7">Cell membrane</location>
        <topology evidence="1 7">Multi-pass membrane protein</topology>
    </subcellularLocation>
</comment>
<sequence>MKKELKTPKKEKIKSANSLRKKGERGKRISCVFLSPSILGVLVFFVVPFLVVIYYSVVDNPINHSFVFLDNFRNVFNNGAFRQAAFNTMKFSLIAVPLAVVLALGLALLLDSKIPFRSQFRTFFLTPMMVPIASIVLIWQVLFHYNGMVNDVIGLFGAGKIDWLKSDYAQIVIIVLFLWKNLGYNMILFMAALSSIPKDILEVAVLESAKPRQIFFYIKLRYLSSTLLFVTIMSLINSFKVFREIYLLTGSYPYNTLYMMQHFMNNTFGSLDYQKLSAAAIMMSIVMVILIGILFLTENYFGKDVEG</sequence>
<evidence type="ECO:0000259" key="8">
    <source>
        <dbReference type="PROSITE" id="PS50928"/>
    </source>
</evidence>
<evidence type="ECO:0000256" key="5">
    <source>
        <dbReference type="ARBA" id="ARBA00022989"/>
    </source>
</evidence>
<proteinExistence type="inferred from homology"/>
<dbReference type="RefSeq" id="WP_242843249.1">
    <property type="nucleotide sequence ID" value="NZ_JPNB01000001.1"/>
</dbReference>
<evidence type="ECO:0000256" key="2">
    <source>
        <dbReference type="ARBA" id="ARBA00022448"/>
    </source>
</evidence>
<feature type="domain" description="ABC transmembrane type-1" evidence="8">
    <location>
        <begin position="85"/>
        <end position="294"/>
    </location>
</feature>
<organism evidence="9 10">
    <name type="scientific">Kineothrix alysoides</name>
    <dbReference type="NCBI Taxonomy" id="1469948"/>
    <lineage>
        <taxon>Bacteria</taxon>
        <taxon>Bacillati</taxon>
        <taxon>Bacillota</taxon>
        <taxon>Clostridia</taxon>
        <taxon>Lachnospirales</taxon>
        <taxon>Lachnospiraceae</taxon>
        <taxon>Kineothrix</taxon>
    </lineage>
</organism>
<evidence type="ECO:0000313" key="10">
    <source>
        <dbReference type="Proteomes" id="UP000295718"/>
    </source>
</evidence>
<dbReference type="GO" id="GO:0055085">
    <property type="term" value="P:transmembrane transport"/>
    <property type="evidence" value="ECO:0007669"/>
    <property type="project" value="InterPro"/>
</dbReference>
<keyword evidence="5 7" id="KW-1133">Transmembrane helix</keyword>
<feature type="transmembrane region" description="Helical" evidence="7">
    <location>
        <begin position="276"/>
        <end position="297"/>
    </location>
</feature>
<dbReference type="PANTHER" id="PTHR30193">
    <property type="entry name" value="ABC TRANSPORTER PERMEASE PROTEIN"/>
    <property type="match status" value="1"/>
</dbReference>
<evidence type="ECO:0000256" key="4">
    <source>
        <dbReference type="ARBA" id="ARBA00022692"/>
    </source>
</evidence>
<dbReference type="PROSITE" id="PS50928">
    <property type="entry name" value="ABC_TM1"/>
    <property type="match status" value="1"/>
</dbReference>
<protein>
    <submittedName>
        <fullName evidence="9">Carbohydrate ABC transporter membrane protein 1 (CUT1 family)</fullName>
    </submittedName>
</protein>
<dbReference type="EMBL" id="SLUO01000014">
    <property type="protein sequence ID" value="TCL55647.1"/>
    <property type="molecule type" value="Genomic_DNA"/>
</dbReference>
<accession>A0A4R1QQG4</accession>
<keyword evidence="4 7" id="KW-0812">Transmembrane</keyword>
<dbReference type="Gene3D" id="1.10.3720.10">
    <property type="entry name" value="MetI-like"/>
    <property type="match status" value="1"/>
</dbReference>
<evidence type="ECO:0000313" key="9">
    <source>
        <dbReference type="EMBL" id="TCL55647.1"/>
    </source>
</evidence>
<reference evidence="9 10" key="1">
    <citation type="submission" date="2019-03" db="EMBL/GenBank/DDBJ databases">
        <title>Genomic Encyclopedia of Type Strains, Phase IV (KMG-IV): sequencing the most valuable type-strain genomes for metagenomic binning, comparative biology and taxonomic classification.</title>
        <authorList>
            <person name="Goeker M."/>
        </authorList>
    </citation>
    <scope>NUCLEOTIDE SEQUENCE [LARGE SCALE GENOMIC DNA]</scope>
    <source>
        <strain evidence="9 10">DSM 100556</strain>
    </source>
</reference>